<accession>A0AAW0E5W5</accession>
<name>A0AAW0E5W5_9AGAR</name>
<reference evidence="1 2" key="1">
    <citation type="journal article" date="2024" name="J Genomics">
        <title>Draft genome sequencing and assembly of Favolaschia claudopus CIRM-BRFM 2984 isolated from oak limbs.</title>
        <authorList>
            <person name="Navarro D."/>
            <person name="Drula E."/>
            <person name="Chaduli D."/>
            <person name="Cazenave R."/>
            <person name="Ahrendt S."/>
            <person name="Wang J."/>
            <person name="Lipzen A."/>
            <person name="Daum C."/>
            <person name="Barry K."/>
            <person name="Grigoriev I.V."/>
            <person name="Favel A."/>
            <person name="Rosso M.N."/>
            <person name="Martin F."/>
        </authorList>
    </citation>
    <scope>NUCLEOTIDE SEQUENCE [LARGE SCALE GENOMIC DNA]</scope>
    <source>
        <strain evidence="1 2">CIRM-BRFM 2984</strain>
    </source>
</reference>
<proteinExistence type="predicted"/>
<dbReference type="AlphaFoldDB" id="A0AAW0E5W5"/>
<dbReference type="Proteomes" id="UP001362999">
    <property type="component" value="Unassembled WGS sequence"/>
</dbReference>
<comment type="caution">
    <text evidence="1">The sequence shown here is derived from an EMBL/GenBank/DDBJ whole genome shotgun (WGS) entry which is preliminary data.</text>
</comment>
<evidence type="ECO:0000313" key="1">
    <source>
        <dbReference type="EMBL" id="KAK7058045.1"/>
    </source>
</evidence>
<evidence type="ECO:0000313" key="2">
    <source>
        <dbReference type="Proteomes" id="UP001362999"/>
    </source>
</evidence>
<sequence length="316" mass="35730">MSKQTPNSIPQLPAELMLEISSWMLDLPLAYFGQHKERLTQIATSRALSQTCQLFRGVFLPHLWSLVDGFFDGEMTVLELRMREIVSAKYLLEHVKLISLSLHGPALRNSSCAEAFLSCIHACPNLESIKIVSLRTDRPPSADAPGAFEYLYTAFRPYSFPSVKMLVFPDLLAPVLPSFPNVRSLLCGEDRPTAGFRLMEAAKVYCPHLEQVTYGGFSRVMIGWIAVTTPNIERLILRTTLFEDDFSFMRTMTNLCYLEFAHRTNDNQRFPALDDCVKHARDLLSISRNPKPKKIRIKTVSGQTDTVLSETVIDLP</sequence>
<dbReference type="EMBL" id="JAWWNJ010000004">
    <property type="protein sequence ID" value="KAK7058045.1"/>
    <property type="molecule type" value="Genomic_DNA"/>
</dbReference>
<organism evidence="1 2">
    <name type="scientific">Favolaschia claudopus</name>
    <dbReference type="NCBI Taxonomy" id="2862362"/>
    <lineage>
        <taxon>Eukaryota</taxon>
        <taxon>Fungi</taxon>
        <taxon>Dikarya</taxon>
        <taxon>Basidiomycota</taxon>
        <taxon>Agaricomycotina</taxon>
        <taxon>Agaricomycetes</taxon>
        <taxon>Agaricomycetidae</taxon>
        <taxon>Agaricales</taxon>
        <taxon>Marasmiineae</taxon>
        <taxon>Mycenaceae</taxon>
        <taxon>Favolaschia</taxon>
    </lineage>
</organism>
<keyword evidence="2" id="KW-1185">Reference proteome</keyword>
<gene>
    <name evidence="1" type="ORF">R3P38DRAFT_2844105</name>
</gene>
<evidence type="ECO:0008006" key="3">
    <source>
        <dbReference type="Google" id="ProtNLM"/>
    </source>
</evidence>
<protein>
    <recommendedName>
        <fullName evidence="3">F-box domain-containing protein</fullName>
    </recommendedName>
</protein>